<dbReference type="SUPFAM" id="SSF109604">
    <property type="entry name" value="HD-domain/PDEase-like"/>
    <property type="match status" value="1"/>
</dbReference>
<reference evidence="4 5" key="1">
    <citation type="journal article" date="2018" name="PLoS ONE">
        <title>The draft genome of Kipferlia bialata reveals reductive genome evolution in fornicate parasites.</title>
        <authorList>
            <person name="Tanifuji G."/>
            <person name="Takabayashi S."/>
            <person name="Kume K."/>
            <person name="Takagi M."/>
            <person name="Nakayama T."/>
            <person name="Kamikawa R."/>
            <person name="Inagaki Y."/>
            <person name="Hashimoto T."/>
        </authorList>
    </citation>
    <scope>NUCLEOTIDE SEQUENCE [LARGE SCALE GENOMIC DNA]</scope>
    <source>
        <strain evidence="4">NY0173</strain>
    </source>
</reference>
<dbReference type="PANTHER" id="PTHR11347">
    <property type="entry name" value="CYCLIC NUCLEOTIDE PHOSPHODIESTERASE"/>
    <property type="match status" value="1"/>
</dbReference>
<sequence length="173" mass="19827">MLLTLRHKELALPYLAYLLYRHFNLHTACSLPRYVAAMTQFQRMYRTDVPTYHTDVHAVDVLQMTSVMLASLRQSSRGRYLCPSSLTAVMLLAAAAHDVEHCGVGSDLISNLRHPLYHVFGPESTLERYHAMLGQFTLRYYGVFTEVFDEQEQQKAEAKHTLFSTLIMSTDPK</sequence>
<protein>
    <recommendedName>
        <fullName evidence="3">PDEase domain-containing protein</fullName>
    </recommendedName>
</protein>
<dbReference type="EMBL" id="BDIP01008394">
    <property type="protein sequence ID" value="GIQ91824.1"/>
    <property type="molecule type" value="Genomic_DNA"/>
</dbReference>
<dbReference type="Pfam" id="PF00233">
    <property type="entry name" value="PDEase_I"/>
    <property type="match status" value="1"/>
</dbReference>
<evidence type="ECO:0000313" key="4">
    <source>
        <dbReference type="EMBL" id="GIQ91824.1"/>
    </source>
</evidence>
<dbReference type="GO" id="GO:0007165">
    <property type="term" value="P:signal transduction"/>
    <property type="evidence" value="ECO:0007669"/>
    <property type="project" value="InterPro"/>
</dbReference>
<gene>
    <name evidence="4" type="ORF">KIPB_015240</name>
</gene>
<evidence type="ECO:0000256" key="2">
    <source>
        <dbReference type="ARBA" id="ARBA00022801"/>
    </source>
</evidence>
<evidence type="ECO:0000259" key="3">
    <source>
        <dbReference type="PROSITE" id="PS51845"/>
    </source>
</evidence>
<evidence type="ECO:0000313" key="5">
    <source>
        <dbReference type="Proteomes" id="UP000265618"/>
    </source>
</evidence>
<keyword evidence="5" id="KW-1185">Reference proteome</keyword>
<proteinExistence type="predicted"/>
<dbReference type="GO" id="GO:0004114">
    <property type="term" value="F:3',5'-cyclic-nucleotide phosphodiesterase activity"/>
    <property type="evidence" value="ECO:0007669"/>
    <property type="project" value="InterPro"/>
</dbReference>
<evidence type="ECO:0000256" key="1">
    <source>
        <dbReference type="ARBA" id="ARBA00022723"/>
    </source>
</evidence>
<dbReference type="Proteomes" id="UP000265618">
    <property type="component" value="Unassembled WGS sequence"/>
</dbReference>
<dbReference type="GO" id="GO:0046872">
    <property type="term" value="F:metal ion binding"/>
    <property type="evidence" value="ECO:0007669"/>
    <property type="project" value="UniProtKB-KW"/>
</dbReference>
<keyword evidence="1" id="KW-0479">Metal-binding</keyword>
<organism evidence="4 5">
    <name type="scientific">Kipferlia bialata</name>
    <dbReference type="NCBI Taxonomy" id="797122"/>
    <lineage>
        <taxon>Eukaryota</taxon>
        <taxon>Metamonada</taxon>
        <taxon>Carpediemonas-like organisms</taxon>
        <taxon>Kipferlia</taxon>
    </lineage>
</organism>
<comment type="caution">
    <text evidence="4">The sequence shown here is derived from an EMBL/GenBank/DDBJ whole genome shotgun (WGS) entry which is preliminary data.</text>
</comment>
<dbReference type="PROSITE" id="PS51845">
    <property type="entry name" value="PDEASE_I_2"/>
    <property type="match status" value="1"/>
</dbReference>
<dbReference type="InterPro" id="IPR036971">
    <property type="entry name" value="PDEase_catalytic_dom_sf"/>
</dbReference>
<feature type="non-terminal residue" evidence="4">
    <location>
        <position position="1"/>
    </location>
</feature>
<feature type="domain" description="PDEase" evidence="3">
    <location>
        <begin position="1"/>
        <end position="173"/>
    </location>
</feature>
<accession>A0A9K3DAA9</accession>
<dbReference type="Gene3D" id="1.10.1300.10">
    <property type="entry name" value="3'5'-cyclic nucleotide phosphodiesterase, catalytic domain"/>
    <property type="match status" value="1"/>
</dbReference>
<keyword evidence="2" id="KW-0378">Hydrolase</keyword>
<name>A0A9K3DAA9_9EUKA</name>
<dbReference type="InterPro" id="IPR002073">
    <property type="entry name" value="PDEase_catalytic_dom"/>
</dbReference>
<dbReference type="AlphaFoldDB" id="A0A9K3DAA9"/>